<feature type="transmembrane region" description="Helical" evidence="6">
    <location>
        <begin position="84"/>
        <end position="105"/>
    </location>
</feature>
<dbReference type="GO" id="GO:0033013">
    <property type="term" value="P:tetrapyrrole metabolic process"/>
    <property type="evidence" value="ECO:0007669"/>
    <property type="project" value="UniProtKB-ARBA"/>
</dbReference>
<dbReference type="EMBL" id="SWBO01000005">
    <property type="protein sequence ID" value="TKB99885.1"/>
    <property type="molecule type" value="Genomic_DNA"/>
</dbReference>
<evidence type="ECO:0000256" key="6">
    <source>
        <dbReference type="SAM" id="Phobius"/>
    </source>
</evidence>
<name>A0A4V5NZF9_9SPHI</name>
<dbReference type="PANTHER" id="PTHR10057:SF0">
    <property type="entry name" value="TRANSLOCATOR PROTEIN"/>
    <property type="match status" value="1"/>
</dbReference>
<dbReference type="Gene3D" id="1.20.1260.100">
    <property type="entry name" value="TspO/MBR protein"/>
    <property type="match status" value="1"/>
</dbReference>
<dbReference type="Pfam" id="PF03073">
    <property type="entry name" value="TspO_MBR"/>
    <property type="match status" value="1"/>
</dbReference>
<sequence length="162" mass="18630">MFNSNQKFQFVPFIICLIIPLSIGALGGFFTMEAVKTWYTTLNKPSFNPPNYLFGPVWSTLYAIMGVASYLVWKKRKTAKNYKLAAGIYFIQLVLNLMWSFIFFYQQQIGLALIEIIILLVAIIVNSILFYKINKGAGLLYIPYILWVSFASVLTYSIYMLN</sequence>
<dbReference type="AlphaFoldDB" id="A0A4V5NZF9"/>
<accession>A0A4V5NZF9</accession>
<keyword evidence="8" id="KW-1185">Reference proteome</keyword>
<evidence type="ECO:0000256" key="4">
    <source>
        <dbReference type="ARBA" id="ARBA00022989"/>
    </source>
</evidence>
<evidence type="ECO:0000256" key="3">
    <source>
        <dbReference type="ARBA" id="ARBA00022692"/>
    </source>
</evidence>
<evidence type="ECO:0000313" key="8">
    <source>
        <dbReference type="Proteomes" id="UP000310477"/>
    </source>
</evidence>
<dbReference type="CDD" id="cd15904">
    <property type="entry name" value="TSPO_MBR"/>
    <property type="match status" value="1"/>
</dbReference>
<comment type="subcellular location">
    <subcellularLocation>
        <location evidence="1">Membrane</location>
        <topology evidence="1">Multi-pass membrane protein</topology>
    </subcellularLocation>
</comment>
<comment type="similarity">
    <text evidence="2">Belongs to the TspO/BZRP family.</text>
</comment>
<evidence type="ECO:0000256" key="1">
    <source>
        <dbReference type="ARBA" id="ARBA00004141"/>
    </source>
</evidence>
<comment type="caution">
    <text evidence="7">The sequence shown here is derived from an EMBL/GenBank/DDBJ whole genome shotgun (WGS) entry which is preliminary data.</text>
</comment>
<dbReference type="RefSeq" id="WP_136877050.1">
    <property type="nucleotide sequence ID" value="NZ_SWBO01000005.1"/>
</dbReference>
<keyword evidence="3 6" id="KW-0812">Transmembrane</keyword>
<evidence type="ECO:0000256" key="2">
    <source>
        <dbReference type="ARBA" id="ARBA00007524"/>
    </source>
</evidence>
<dbReference type="InterPro" id="IPR004307">
    <property type="entry name" value="TspO_MBR"/>
</dbReference>
<dbReference type="PIRSF" id="PIRSF005859">
    <property type="entry name" value="PBR"/>
    <property type="match status" value="1"/>
</dbReference>
<organism evidence="7 8">
    <name type="scientific">Pedobacter cryotolerans</name>
    <dbReference type="NCBI Taxonomy" id="2571270"/>
    <lineage>
        <taxon>Bacteria</taxon>
        <taxon>Pseudomonadati</taxon>
        <taxon>Bacteroidota</taxon>
        <taxon>Sphingobacteriia</taxon>
        <taxon>Sphingobacteriales</taxon>
        <taxon>Sphingobacteriaceae</taxon>
        <taxon>Pedobacter</taxon>
    </lineage>
</organism>
<dbReference type="InterPro" id="IPR038330">
    <property type="entry name" value="TspO/MBR-related_sf"/>
</dbReference>
<dbReference type="PANTHER" id="PTHR10057">
    <property type="entry name" value="PERIPHERAL-TYPE BENZODIAZEPINE RECEPTOR"/>
    <property type="match status" value="1"/>
</dbReference>
<keyword evidence="5 6" id="KW-0472">Membrane</keyword>
<feature type="transmembrane region" description="Helical" evidence="6">
    <location>
        <begin position="12"/>
        <end position="32"/>
    </location>
</feature>
<dbReference type="FunFam" id="1.20.1260.100:FF:000001">
    <property type="entry name" value="translocator protein 2"/>
    <property type="match status" value="1"/>
</dbReference>
<dbReference type="Proteomes" id="UP000310477">
    <property type="component" value="Unassembled WGS sequence"/>
</dbReference>
<proteinExistence type="inferred from homology"/>
<evidence type="ECO:0000256" key="5">
    <source>
        <dbReference type="ARBA" id="ARBA00023136"/>
    </source>
</evidence>
<dbReference type="OrthoDB" id="9795496at2"/>
<feature type="transmembrane region" description="Helical" evidence="6">
    <location>
        <begin position="52"/>
        <end position="72"/>
    </location>
</feature>
<protein>
    <submittedName>
        <fullName evidence="7">Tryptophan-rich sensory protein</fullName>
    </submittedName>
</protein>
<evidence type="ECO:0000313" key="7">
    <source>
        <dbReference type="EMBL" id="TKB99885.1"/>
    </source>
</evidence>
<dbReference type="GO" id="GO:0016020">
    <property type="term" value="C:membrane"/>
    <property type="evidence" value="ECO:0007669"/>
    <property type="project" value="UniProtKB-SubCell"/>
</dbReference>
<reference evidence="7 8" key="1">
    <citation type="submission" date="2019-04" db="EMBL/GenBank/DDBJ databases">
        <title>Pedobacter sp. AR-2-6 sp. nov., isolated from Arctic soil.</title>
        <authorList>
            <person name="Dahal R.H."/>
            <person name="Kim D.-U."/>
        </authorList>
    </citation>
    <scope>NUCLEOTIDE SEQUENCE [LARGE SCALE GENOMIC DNA]</scope>
    <source>
        <strain evidence="7 8">AR-2-6</strain>
    </source>
</reference>
<gene>
    <name evidence="7" type="ORF">FA045_10590</name>
</gene>
<keyword evidence="4 6" id="KW-1133">Transmembrane helix</keyword>
<feature type="transmembrane region" description="Helical" evidence="6">
    <location>
        <begin position="111"/>
        <end position="131"/>
    </location>
</feature>
<feature type="transmembrane region" description="Helical" evidence="6">
    <location>
        <begin position="138"/>
        <end position="159"/>
    </location>
</feature>